<evidence type="ECO:0000256" key="1">
    <source>
        <dbReference type="ARBA" id="ARBA00022574"/>
    </source>
</evidence>
<dbReference type="Proteomes" id="UP000815325">
    <property type="component" value="Unassembled WGS sequence"/>
</dbReference>
<dbReference type="Gene3D" id="2.130.10.10">
    <property type="entry name" value="YVTN repeat-like/Quinoprotein amine dehydrogenase"/>
    <property type="match status" value="2"/>
</dbReference>
<feature type="compositionally biased region" description="Polar residues" evidence="4">
    <location>
        <begin position="7"/>
        <end position="19"/>
    </location>
</feature>
<accession>A0ABQ7G4H5</accession>
<dbReference type="InterPro" id="IPR011047">
    <property type="entry name" value="Quinoprotein_ADH-like_sf"/>
</dbReference>
<feature type="repeat" description="WD" evidence="3">
    <location>
        <begin position="366"/>
        <end position="401"/>
    </location>
</feature>
<evidence type="ECO:0000313" key="5">
    <source>
        <dbReference type="EMBL" id="KAF5829472.1"/>
    </source>
</evidence>
<protein>
    <submittedName>
        <fullName evidence="5">Quinon protein alcohol dehydrogenase-like superfamily</fullName>
    </submittedName>
</protein>
<dbReference type="SUPFAM" id="SSF50998">
    <property type="entry name" value="Quinoprotein alcohol dehydrogenase-like"/>
    <property type="match status" value="1"/>
</dbReference>
<dbReference type="EMBL" id="MU070155">
    <property type="protein sequence ID" value="KAF5829472.1"/>
    <property type="molecule type" value="Genomic_DNA"/>
</dbReference>
<gene>
    <name evidence="5" type="ORF">DUNSADRAFT_16035</name>
</gene>
<keyword evidence="1 3" id="KW-0853">WD repeat</keyword>
<dbReference type="PROSITE" id="PS50082">
    <property type="entry name" value="WD_REPEATS_2"/>
    <property type="match status" value="3"/>
</dbReference>
<keyword evidence="2" id="KW-0677">Repeat</keyword>
<feature type="compositionally biased region" description="Polar residues" evidence="4">
    <location>
        <begin position="34"/>
        <end position="65"/>
    </location>
</feature>
<comment type="caution">
    <text evidence="5">The sequence shown here is derived from an EMBL/GenBank/DDBJ whole genome shotgun (WGS) entry which is preliminary data.</text>
</comment>
<sequence>MPAAEQPGQQAEPLQQALASSADGDGQRQMVEMPTSSSDGGPSQKGRQLQQPVKRTISETPSHTGTLMGAREIASNEGLESGRLAISLDGSIMASTFRSGSWRFLDTVRMWNLPDKACCWETQYSGSFVQNSRLAQPIVTDVSLTQNGSSIMTSSRHFESQGESGLIRVWSTATGSQRVSLSSAHPVSRVAPVGADAAHIASLAYGSGRAPHASLWNLDTAQLIDSFDFADAKDSSVQGTSLAALSGGSTCLVGYEKGFSLWDLRAHQKADLLGGKGRVGTATEPDSVRDVAAKPDGSLCVTAMQSGAIMVWDLRAPQSCVATLKVHEKAATSVSFAPDSRHFISGSADQTVRVLDLDGGQCKLTMRGHAAGVTSVVAFPDGMNCASASLDGTIRLWRYAD</sequence>
<dbReference type="PANTHER" id="PTHR19848">
    <property type="entry name" value="WD40 REPEAT PROTEIN"/>
    <property type="match status" value="1"/>
</dbReference>
<feature type="repeat" description="WD" evidence="3">
    <location>
        <begin position="324"/>
        <end position="365"/>
    </location>
</feature>
<dbReference type="InterPro" id="IPR001680">
    <property type="entry name" value="WD40_rpt"/>
</dbReference>
<dbReference type="InterPro" id="IPR015943">
    <property type="entry name" value="WD40/YVTN_repeat-like_dom_sf"/>
</dbReference>
<evidence type="ECO:0000313" key="6">
    <source>
        <dbReference type="Proteomes" id="UP000815325"/>
    </source>
</evidence>
<keyword evidence="6" id="KW-1185">Reference proteome</keyword>
<dbReference type="SMART" id="SM00320">
    <property type="entry name" value="WD40"/>
    <property type="match status" value="3"/>
</dbReference>
<evidence type="ECO:0000256" key="2">
    <source>
        <dbReference type="ARBA" id="ARBA00022737"/>
    </source>
</evidence>
<feature type="repeat" description="WD" evidence="3">
    <location>
        <begin position="281"/>
        <end position="315"/>
    </location>
</feature>
<feature type="region of interest" description="Disordered" evidence="4">
    <location>
        <begin position="1"/>
        <end position="68"/>
    </location>
</feature>
<organism evidence="5 6">
    <name type="scientific">Dunaliella salina</name>
    <name type="common">Green alga</name>
    <name type="synonym">Protococcus salinus</name>
    <dbReference type="NCBI Taxonomy" id="3046"/>
    <lineage>
        <taxon>Eukaryota</taxon>
        <taxon>Viridiplantae</taxon>
        <taxon>Chlorophyta</taxon>
        <taxon>core chlorophytes</taxon>
        <taxon>Chlorophyceae</taxon>
        <taxon>CS clade</taxon>
        <taxon>Chlamydomonadales</taxon>
        <taxon>Dunaliellaceae</taxon>
        <taxon>Dunaliella</taxon>
    </lineage>
</organism>
<proteinExistence type="predicted"/>
<dbReference type="PANTHER" id="PTHR19848:SF8">
    <property type="entry name" value="F-BOX AND WD REPEAT DOMAIN CONTAINING 7"/>
    <property type="match status" value="1"/>
</dbReference>
<name>A0ABQ7G4H5_DUNSA</name>
<dbReference type="PROSITE" id="PS50294">
    <property type="entry name" value="WD_REPEATS_REGION"/>
    <property type="match status" value="2"/>
</dbReference>
<evidence type="ECO:0000256" key="4">
    <source>
        <dbReference type="SAM" id="MobiDB-lite"/>
    </source>
</evidence>
<dbReference type="Pfam" id="PF00400">
    <property type="entry name" value="WD40"/>
    <property type="match status" value="3"/>
</dbReference>
<evidence type="ECO:0000256" key="3">
    <source>
        <dbReference type="PROSITE-ProRule" id="PRU00221"/>
    </source>
</evidence>
<reference evidence="5" key="1">
    <citation type="submission" date="2017-08" db="EMBL/GenBank/DDBJ databases">
        <authorList>
            <person name="Polle J.E."/>
            <person name="Barry K."/>
            <person name="Cushman J."/>
            <person name="Schmutz J."/>
            <person name="Tran D."/>
            <person name="Hathwaick L.T."/>
            <person name="Yim W.C."/>
            <person name="Jenkins J."/>
            <person name="Mckie-Krisberg Z.M."/>
            <person name="Prochnik S."/>
            <person name="Lindquist E."/>
            <person name="Dockter R.B."/>
            <person name="Adam C."/>
            <person name="Molina H."/>
            <person name="Bunkerborg J."/>
            <person name="Jin E."/>
            <person name="Buchheim M."/>
            <person name="Magnuson J."/>
        </authorList>
    </citation>
    <scope>NUCLEOTIDE SEQUENCE</scope>
    <source>
        <strain evidence="5">CCAP 19/18</strain>
    </source>
</reference>